<name>A0A6N9VQM3_STRMI</name>
<evidence type="ECO:0000313" key="5">
    <source>
        <dbReference type="Proteomes" id="UP001456562"/>
    </source>
</evidence>
<sequence length="170" mass="18423">MSTLTYPEVGATRLGPLPKGYNHLHHRTRVGRGAADFAAAGAAVTEWRMHRASGTRVDASAARAEPGGRVRMALGVGPVRLAATCEVIWTAYGEEGRTGFGYGTLTGHPEIGEECFVVDLEEDGTVWFTVMAFSRPAVWYARLAGPLVPQVQLWYARRLGRTLRRLVAAG</sequence>
<evidence type="ECO:0000313" key="3">
    <source>
        <dbReference type="EMBL" id="NEB73548.1"/>
    </source>
</evidence>
<organism evidence="3 4">
    <name type="scientific">Streptomyces microflavus</name>
    <name type="common">Streptomyces lipmanii</name>
    <dbReference type="NCBI Taxonomy" id="1919"/>
    <lineage>
        <taxon>Bacteria</taxon>
        <taxon>Bacillati</taxon>
        <taxon>Actinomycetota</taxon>
        <taxon>Actinomycetes</taxon>
        <taxon>Kitasatosporales</taxon>
        <taxon>Streptomycetaceae</taxon>
        <taxon>Streptomyces</taxon>
    </lineage>
</organism>
<dbReference type="PIRSF" id="PIRSF010260">
    <property type="entry name" value="UCP010260"/>
    <property type="match status" value="1"/>
</dbReference>
<dbReference type="EMBL" id="JAAGME010001729">
    <property type="protein sequence ID" value="NEB73548.1"/>
    <property type="molecule type" value="Genomic_DNA"/>
</dbReference>
<dbReference type="Proteomes" id="UP000471648">
    <property type="component" value="Unassembled WGS sequence"/>
</dbReference>
<evidence type="ECO:0000313" key="4">
    <source>
        <dbReference type="Proteomes" id="UP000471648"/>
    </source>
</evidence>
<proteinExistence type="predicted"/>
<dbReference type="EMBL" id="JBEJUE010000010">
    <property type="protein sequence ID" value="MER0425437.1"/>
    <property type="molecule type" value="Genomic_DNA"/>
</dbReference>
<dbReference type="RefSeq" id="WP_164359393.1">
    <property type="nucleotide sequence ID" value="NZ_JAAGME010001729.1"/>
</dbReference>
<comment type="caution">
    <text evidence="3">The sequence shown here is derived from an EMBL/GenBank/DDBJ whole genome shotgun (WGS) entry which is preliminary data.</text>
</comment>
<feature type="domain" description="DUF1990" evidence="1">
    <location>
        <begin position="5"/>
        <end position="161"/>
    </location>
</feature>
<reference evidence="2 5" key="2">
    <citation type="submission" date="2024-01" db="EMBL/GenBank/DDBJ databases">
        <title>Metagenomic exploration of the rhizosphere soil microbial community and their significance in facilitating the development of wild simulated ginseng.</title>
        <authorList>
            <person name="Huang J."/>
        </authorList>
    </citation>
    <scope>NUCLEOTIDE SEQUENCE [LARGE SCALE GENOMIC DNA]</scope>
    <source>
        <strain evidence="2 5">WY141</strain>
    </source>
</reference>
<evidence type="ECO:0000313" key="2">
    <source>
        <dbReference type="EMBL" id="MER0425437.1"/>
    </source>
</evidence>
<protein>
    <submittedName>
        <fullName evidence="3">DUF1990 domain-containing protein</fullName>
    </submittedName>
</protein>
<dbReference type="PANTHER" id="PTHR34202:SF1">
    <property type="entry name" value="UPF0548 PROTEIN"/>
    <property type="match status" value="1"/>
</dbReference>
<dbReference type="Pfam" id="PF09348">
    <property type="entry name" value="DUF1990"/>
    <property type="match status" value="1"/>
</dbReference>
<dbReference type="InterPro" id="IPR018960">
    <property type="entry name" value="DUF1990"/>
</dbReference>
<dbReference type="AlphaFoldDB" id="A0A6N9VQM3"/>
<keyword evidence="5" id="KW-1185">Reference proteome</keyword>
<evidence type="ECO:0000259" key="1">
    <source>
        <dbReference type="Pfam" id="PF09348"/>
    </source>
</evidence>
<dbReference type="PANTHER" id="PTHR34202">
    <property type="entry name" value="UPF0548 PROTEIN"/>
    <property type="match status" value="1"/>
</dbReference>
<dbReference type="InterPro" id="IPR014457">
    <property type="entry name" value="UCP010260"/>
</dbReference>
<accession>A0A6N9VQM3</accession>
<gene>
    <name evidence="2" type="ORF">ABR748_14560</name>
    <name evidence="3" type="ORF">G3I39_41805</name>
</gene>
<reference evidence="3 4" key="1">
    <citation type="submission" date="2020-01" db="EMBL/GenBank/DDBJ databases">
        <title>Insect and environment-associated Actinomycetes.</title>
        <authorList>
            <person name="Currrie C."/>
            <person name="Chevrette M."/>
            <person name="Carlson C."/>
            <person name="Stubbendieck R."/>
            <person name="Wendt-Pienkowski E."/>
        </authorList>
    </citation>
    <scope>NUCLEOTIDE SEQUENCE [LARGE SCALE GENOMIC DNA]</scope>
    <source>
        <strain evidence="3 4">SID14438</strain>
    </source>
</reference>
<dbReference type="Proteomes" id="UP001456562">
    <property type="component" value="Unassembled WGS sequence"/>
</dbReference>